<accession>A0A4R1F4K6</accession>
<comment type="caution">
    <text evidence="1">The sequence shown here is derived from an EMBL/GenBank/DDBJ whole genome shotgun (WGS) entry which is preliminary data.</text>
</comment>
<protein>
    <submittedName>
        <fullName evidence="1">Uncharacterized protein</fullName>
    </submittedName>
</protein>
<name>A0A4R1F4K6_9GAMM</name>
<proteinExistence type="predicted"/>
<dbReference type="RefSeq" id="WP_131905723.1">
    <property type="nucleotide sequence ID" value="NZ_BAAAFU010000004.1"/>
</dbReference>
<dbReference type="AlphaFoldDB" id="A0A4R1F4K6"/>
<reference evidence="1 2" key="1">
    <citation type="submission" date="2019-03" db="EMBL/GenBank/DDBJ databases">
        <title>Genomic Encyclopedia of Type Strains, Phase IV (KMG-IV): sequencing the most valuable type-strain genomes for metagenomic binning, comparative biology and taxonomic classification.</title>
        <authorList>
            <person name="Goeker M."/>
        </authorList>
    </citation>
    <scope>NUCLEOTIDE SEQUENCE [LARGE SCALE GENOMIC DNA]</scope>
    <source>
        <strain evidence="1 2">DSM 24830</strain>
    </source>
</reference>
<dbReference type="Proteomes" id="UP000294887">
    <property type="component" value="Unassembled WGS sequence"/>
</dbReference>
<dbReference type="EMBL" id="SMFQ01000003">
    <property type="protein sequence ID" value="TCJ87449.1"/>
    <property type="molecule type" value="Genomic_DNA"/>
</dbReference>
<dbReference type="OrthoDB" id="9851119at2"/>
<evidence type="ECO:0000313" key="2">
    <source>
        <dbReference type="Proteomes" id="UP000294887"/>
    </source>
</evidence>
<organism evidence="1 2">
    <name type="scientific">Cocleimonas flava</name>
    <dbReference type="NCBI Taxonomy" id="634765"/>
    <lineage>
        <taxon>Bacteria</taxon>
        <taxon>Pseudomonadati</taxon>
        <taxon>Pseudomonadota</taxon>
        <taxon>Gammaproteobacteria</taxon>
        <taxon>Thiotrichales</taxon>
        <taxon>Thiotrichaceae</taxon>
        <taxon>Cocleimonas</taxon>
    </lineage>
</organism>
<gene>
    <name evidence="1" type="ORF">EV695_1959</name>
</gene>
<evidence type="ECO:0000313" key="1">
    <source>
        <dbReference type="EMBL" id="TCJ87449.1"/>
    </source>
</evidence>
<sequence>MEDLHYKQKKIHSVGKTNLECGLINLSGEPQLPYPNKKINLKFKNPQEAVDHFQISLNNEQKSIFDILNDLSSNLEDKNKYYLEKYTNLIEEVYECLRSKIFPKKRYRSLAEFLDSAATKPSSNSISIRAVLASPTALKELPYFINYANIYKKYGFNIDLKFFMVRWEYLNEAQSLDQPTLDSIYQEQSLDVKKALINKGWEDAELIPVNTEIDFPTGKVTSPSDFHDCNHEVMSAKSTLPPNTRLSSDINWVENFYNKQDSLQTLGKEQAFCDLVIRRAIGKRISEEYSAFATNKNHYYMMLTSELNGRFLRCYDTLATIHNLSMR</sequence>
<keyword evidence="2" id="KW-1185">Reference proteome</keyword>